<keyword evidence="1" id="KW-1133">Transmembrane helix</keyword>
<keyword evidence="1" id="KW-0472">Membrane</keyword>
<dbReference type="Proteomes" id="UP001215598">
    <property type="component" value="Unassembled WGS sequence"/>
</dbReference>
<feature type="transmembrane region" description="Helical" evidence="1">
    <location>
        <begin position="109"/>
        <end position="142"/>
    </location>
</feature>
<keyword evidence="3" id="KW-1185">Reference proteome</keyword>
<organism evidence="2 3">
    <name type="scientific">Mycena metata</name>
    <dbReference type="NCBI Taxonomy" id="1033252"/>
    <lineage>
        <taxon>Eukaryota</taxon>
        <taxon>Fungi</taxon>
        <taxon>Dikarya</taxon>
        <taxon>Basidiomycota</taxon>
        <taxon>Agaricomycotina</taxon>
        <taxon>Agaricomycetes</taxon>
        <taxon>Agaricomycetidae</taxon>
        <taxon>Agaricales</taxon>
        <taxon>Marasmiineae</taxon>
        <taxon>Mycenaceae</taxon>
        <taxon>Mycena</taxon>
    </lineage>
</organism>
<accession>A0AAD7HZQ1</accession>
<sequence>MDARPPIPRPPRLDLDRPPTNPFTPFLLSHPAPPPPPAAPFSSAITTLSTHTQQLCIKGPLDIPLLLWTIVLCSYLRLVFMQEVFPRVARWWGIKREGKVARFREQGCAVVYFAVVGVWGVVSLLLFFCSTFVFVLVLLFGLRATFLPSSRGPLGSRDSLTLVHPSVRCRS</sequence>
<evidence type="ECO:0000256" key="1">
    <source>
        <dbReference type="SAM" id="Phobius"/>
    </source>
</evidence>
<evidence type="ECO:0000313" key="2">
    <source>
        <dbReference type="EMBL" id="KAJ7731347.1"/>
    </source>
</evidence>
<reference evidence="2" key="1">
    <citation type="submission" date="2023-03" db="EMBL/GenBank/DDBJ databases">
        <title>Massive genome expansion in bonnet fungi (Mycena s.s.) driven by repeated elements and novel gene families across ecological guilds.</title>
        <authorList>
            <consortium name="Lawrence Berkeley National Laboratory"/>
            <person name="Harder C.B."/>
            <person name="Miyauchi S."/>
            <person name="Viragh M."/>
            <person name="Kuo A."/>
            <person name="Thoen E."/>
            <person name="Andreopoulos B."/>
            <person name="Lu D."/>
            <person name="Skrede I."/>
            <person name="Drula E."/>
            <person name="Henrissat B."/>
            <person name="Morin E."/>
            <person name="Kohler A."/>
            <person name="Barry K."/>
            <person name="LaButti K."/>
            <person name="Morin E."/>
            <person name="Salamov A."/>
            <person name="Lipzen A."/>
            <person name="Mereny Z."/>
            <person name="Hegedus B."/>
            <person name="Baldrian P."/>
            <person name="Stursova M."/>
            <person name="Weitz H."/>
            <person name="Taylor A."/>
            <person name="Grigoriev I.V."/>
            <person name="Nagy L.G."/>
            <person name="Martin F."/>
            <person name="Kauserud H."/>
        </authorList>
    </citation>
    <scope>NUCLEOTIDE SEQUENCE</scope>
    <source>
        <strain evidence="2">CBHHK182m</strain>
    </source>
</reference>
<feature type="transmembrane region" description="Helical" evidence="1">
    <location>
        <begin position="65"/>
        <end position="88"/>
    </location>
</feature>
<proteinExistence type="predicted"/>
<protein>
    <submittedName>
        <fullName evidence="2">Uncharacterized protein</fullName>
    </submittedName>
</protein>
<gene>
    <name evidence="2" type="ORF">B0H16DRAFT_202966</name>
</gene>
<dbReference type="AlphaFoldDB" id="A0AAD7HZQ1"/>
<dbReference type="EMBL" id="JARKIB010000153">
    <property type="protein sequence ID" value="KAJ7731347.1"/>
    <property type="molecule type" value="Genomic_DNA"/>
</dbReference>
<keyword evidence="1" id="KW-0812">Transmembrane</keyword>
<evidence type="ECO:0000313" key="3">
    <source>
        <dbReference type="Proteomes" id="UP001215598"/>
    </source>
</evidence>
<comment type="caution">
    <text evidence="2">The sequence shown here is derived from an EMBL/GenBank/DDBJ whole genome shotgun (WGS) entry which is preliminary data.</text>
</comment>
<name>A0AAD7HZQ1_9AGAR</name>